<evidence type="ECO:0000313" key="2">
    <source>
        <dbReference type="EMBL" id="CZT10263.1"/>
    </source>
</evidence>
<evidence type="ECO:0000313" key="3">
    <source>
        <dbReference type="Proteomes" id="UP000178129"/>
    </source>
</evidence>
<feature type="region of interest" description="Disordered" evidence="1">
    <location>
        <begin position="265"/>
        <end position="293"/>
    </location>
</feature>
<dbReference type="AlphaFoldDB" id="A0A1E1LIC9"/>
<dbReference type="EMBL" id="FJUW01000054">
    <property type="protein sequence ID" value="CZT10263.1"/>
    <property type="molecule type" value="Genomic_DNA"/>
</dbReference>
<feature type="compositionally biased region" description="Polar residues" evidence="1">
    <location>
        <begin position="144"/>
        <end position="153"/>
    </location>
</feature>
<dbReference type="InParanoid" id="A0A1E1LIC9"/>
<reference evidence="3" key="1">
    <citation type="submission" date="2016-03" db="EMBL/GenBank/DDBJ databases">
        <authorList>
            <person name="Ploux O."/>
        </authorList>
    </citation>
    <scope>NUCLEOTIDE SEQUENCE [LARGE SCALE GENOMIC DNA]</scope>
    <source>
        <strain evidence="3">UK7</strain>
    </source>
</reference>
<name>A0A1E1LIC9_9HELO</name>
<organism evidence="2 3">
    <name type="scientific">Rhynchosporium graminicola</name>
    <dbReference type="NCBI Taxonomy" id="2792576"/>
    <lineage>
        <taxon>Eukaryota</taxon>
        <taxon>Fungi</taxon>
        <taxon>Dikarya</taxon>
        <taxon>Ascomycota</taxon>
        <taxon>Pezizomycotina</taxon>
        <taxon>Leotiomycetes</taxon>
        <taxon>Helotiales</taxon>
        <taxon>Ploettnerulaceae</taxon>
        <taxon>Rhynchosporium</taxon>
    </lineage>
</organism>
<gene>
    <name evidence="2" type="ORF">RCO7_02929</name>
</gene>
<feature type="region of interest" description="Disordered" evidence="1">
    <location>
        <begin position="129"/>
        <end position="153"/>
    </location>
</feature>
<accession>A0A1E1LIC9</accession>
<dbReference type="Proteomes" id="UP000178129">
    <property type="component" value="Unassembled WGS sequence"/>
</dbReference>
<evidence type="ECO:0000256" key="1">
    <source>
        <dbReference type="SAM" id="MobiDB-lite"/>
    </source>
</evidence>
<comment type="caution">
    <text evidence="2">The sequence shown here is derived from an EMBL/GenBank/DDBJ whole genome shotgun (WGS) entry which is preliminary data.</text>
</comment>
<feature type="compositionally biased region" description="Polar residues" evidence="1">
    <location>
        <begin position="75"/>
        <end position="93"/>
    </location>
</feature>
<sequence>MTSGDTFEIEVSSHNHDALSTRAIGSKNNRRLLHKMMLQHHEDVFENSDDEVDKSRSTDQDDQDDEGGIPAWNSMRRSVNANKATSNDQKSSGPPSPCVTAAISLHDGPSVRDDHNCKDKYPLTTVEVTECNSESSTDREEVTPTDSEFQPSSYQENVAPSITSYSAPTGVCGSSNISRRGSDDYVEYFSGGCKVMQGGFKRIKEIPQPKALSEPFRTYPPLSNSGYILTSTAHDPKFELKEELANPTFVARSCIKALKDSLLKPKPTSTTQPQSLVPPLPTKEPGSEEHWVDPYDVPSDCGSSANSKQQYSPDTTNMLCGKCGIHHIPSGWLCSLGERDLCGSYLPDWFPAERCENPWLTFTDFFNDIYRLESLERGHTLRFPKWNKVYHTEHPVWKTLGLTRGGWWRCRSGPNAPRAEKDCYNCHDENPLGEARYAHNKYTNHETMEIAMETLNELRNFVDVHMHRVGQKDKAIALDMIRESITPKACTSQISLHSVGIGRASNGQKAHEIEEGKIPRNEERMILEAMWIHRGPMSTLDIPIRSAFSFEDFPDHDLDNDHRDDDDTGMMMMSTIRRHSRPPPLSFHRQTSSFGSNFFSALLSHKAPSMISPSTISPSMPPTPEIPEEGVQASED</sequence>
<keyword evidence="3" id="KW-1185">Reference proteome</keyword>
<proteinExistence type="predicted"/>
<feature type="region of interest" description="Disordered" evidence="1">
    <location>
        <begin position="45"/>
        <end position="116"/>
    </location>
</feature>
<feature type="region of interest" description="Disordered" evidence="1">
    <location>
        <begin position="610"/>
        <end position="636"/>
    </location>
</feature>
<protein>
    <submittedName>
        <fullName evidence="2">Uncharacterized protein</fullName>
    </submittedName>
</protein>